<dbReference type="PRINTS" id="PR00420">
    <property type="entry name" value="RNGMNOXGNASE"/>
</dbReference>
<dbReference type="InterPro" id="IPR018168">
    <property type="entry name" value="Ubi_Hdrlase_CS"/>
</dbReference>
<evidence type="ECO:0000259" key="9">
    <source>
        <dbReference type="Pfam" id="PF01494"/>
    </source>
</evidence>
<gene>
    <name evidence="10" type="ORF">A5892_03415</name>
</gene>
<dbReference type="GO" id="GO:0006744">
    <property type="term" value="P:ubiquinone biosynthetic process"/>
    <property type="evidence" value="ECO:0007669"/>
    <property type="project" value="UniProtKB-UniPathway"/>
</dbReference>
<dbReference type="InterPro" id="IPR002938">
    <property type="entry name" value="FAD-bd"/>
</dbReference>
<comment type="subunit">
    <text evidence="8">Component of the Ubi complex metabolon, which regroups five ubiquinone biosynthesis proteins (UbiE, UbiF, UbiG, UbiH and UbiI) and two accessory factors (UbiK and the lipid-binding protein UbiJ).</text>
</comment>
<dbReference type="GO" id="GO:0071949">
    <property type="term" value="F:FAD binding"/>
    <property type="evidence" value="ECO:0007669"/>
    <property type="project" value="InterPro"/>
</dbReference>
<dbReference type="InterPro" id="IPR010971">
    <property type="entry name" value="UbiH/COQ6"/>
</dbReference>
<name>A0A172YBK5_9GAMM</name>
<accession>A0A172YBK5</accession>
<dbReference type="GO" id="GO:0019168">
    <property type="term" value="F:2-polyprenylphenol 6-hydroxylase activity"/>
    <property type="evidence" value="ECO:0007669"/>
    <property type="project" value="TreeGrafter"/>
</dbReference>
<comment type="pathway">
    <text evidence="2">Cofactor biosynthesis; ubiquinone biosynthesis.</text>
</comment>
<evidence type="ECO:0000256" key="5">
    <source>
        <dbReference type="ARBA" id="ARBA00022827"/>
    </source>
</evidence>
<comment type="cofactor">
    <cofactor evidence="1">
        <name>FAD</name>
        <dbReference type="ChEBI" id="CHEBI:57692"/>
    </cofactor>
</comment>
<evidence type="ECO:0000256" key="4">
    <source>
        <dbReference type="ARBA" id="ARBA00022630"/>
    </source>
</evidence>
<keyword evidence="4" id="KW-0285">Flavoprotein</keyword>
<feature type="domain" description="FAD-binding" evidence="9">
    <location>
        <begin position="4"/>
        <end position="351"/>
    </location>
</feature>
<sequence length="417" mass="45235">MSRYDVAIAGGGMIGATLAALLDDAGLRVALIDAGTLESRWAPARIDARVSAITSASKALFASLGLWSSIEARRVSPYVAMEVWDQEGSGEIRFDASDVGAATLGHIVENGAILDSLLAHLRERGRVTLLSERRVVELSPPRTSALGVSERTLTMDDGETLDASLVIGADGSHSPLRALVRIASSERPTGQRAIVASVRHLEPHRRTARQCFLPSGPLAFLPLAFGADDQHWSSIVWSADEARAQELLALDDESFAVALGGAFQQRLGAIESITQRLDFPLVQRHAERYVAPSFALVGDAAHSLHPLAGQGANLGLMDVAVLAEELARAARRGAPLGDTRVLARYARRRRLDNATMLRLMDAFRVGFGSRQPLIRLVRNLGLTRVDRCRPLKRLLIRQALGERFDLPSRIDRHLNIA</sequence>
<evidence type="ECO:0000256" key="6">
    <source>
        <dbReference type="ARBA" id="ARBA00023002"/>
    </source>
</evidence>
<protein>
    <recommendedName>
        <fullName evidence="9">FAD-binding domain-containing protein</fullName>
    </recommendedName>
</protein>
<dbReference type="SUPFAM" id="SSF51905">
    <property type="entry name" value="FAD/NAD(P)-binding domain"/>
    <property type="match status" value="1"/>
</dbReference>
<dbReference type="Pfam" id="PF01494">
    <property type="entry name" value="FAD_binding_3"/>
    <property type="match status" value="1"/>
</dbReference>
<evidence type="ECO:0000256" key="7">
    <source>
        <dbReference type="ARBA" id="ARBA00023033"/>
    </source>
</evidence>
<dbReference type="UniPathway" id="UPA00232"/>
<dbReference type="GO" id="GO:0110142">
    <property type="term" value="C:ubiquinone biosynthesis complex"/>
    <property type="evidence" value="ECO:0007669"/>
    <property type="project" value="UniProtKB-ARBA"/>
</dbReference>
<comment type="similarity">
    <text evidence="3">Belongs to the UbiH/COQ6 family.</text>
</comment>
<dbReference type="Gene3D" id="3.50.50.60">
    <property type="entry name" value="FAD/NAD(P)-binding domain"/>
    <property type="match status" value="2"/>
</dbReference>
<dbReference type="RefSeq" id="WP_064121608.1">
    <property type="nucleotide sequence ID" value="NZ_CP015243.1"/>
</dbReference>
<evidence type="ECO:0000313" key="11">
    <source>
        <dbReference type="Proteomes" id="UP000077875"/>
    </source>
</evidence>
<evidence type="ECO:0000313" key="10">
    <source>
        <dbReference type="EMBL" id="ANF56630.1"/>
    </source>
</evidence>
<dbReference type="PROSITE" id="PS01304">
    <property type="entry name" value="UBIH"/>
    <property type="match status" value="1"/>
</dbReference>
<reference evidence="10 11" key="1">
    <citation type="submission" date="2016-04" db="EMBL/GenBank/DDBJ databases">
        <title>Complete Genome Sequence of Halotalea alkalilenta IHB B 13600.</title>
        <authorList>
            <person name="Swarnkar M.K."/>
            <person name="Sharma A."/>
            <person name="Kaushal K."/>
            <person name="Soni R."/>
            <person name="Rana S."/>
            <person name="Singh A.K."/>
            <person name="Gulati A."/>
        </authorList>
    </citation>
    <scope>NUCLEOTIDE SEQUENCE [LARGE SCALE GENOMIC DNA]</scope>
    <source>
        <strain evidence="10 11">IHB B 13600</strain>
    </source>
</reference>
<dbReference type="KEGG" id="haa:A5892_03415"/>
<keyword evidence="5" id="KW-0274">FAD</keyword>
<keyword evidence="11" id="KW-1185">Reference proteome</keyword>
<evidence type="ECO:0000256" key="3">
    <source>
        <dbReference type="ARBA" id="ARBA00005349"/>
    </source>
</evidence>
<proteinExistence type="inferred from homology"/>
<keyword evidence="6" id="KW-0560">Oxidoreductase</keyword>
<dbReference type="PANTHER" id="PTHR43876">
    <property type="entry name" value="UBIQUINONE BIOSYNTHESIS MONOOXYGENASE COQ6, MITOCHONDRIAL"/>
    <property type="match status" value="1"/>
</dbReference>
<dbReference type="Proteomes" id="UP000077875">
    <property type="component" value="Chromosome"/>
</dbReference>
<evidence type="ECO:0000256" key="2">
    <source>
        <dbReference type="ARBA" id="ARBA00004749"/>
    </source>
</evidence>
<dbReference type="InterPro" id="IPR051205">
    <property type="entry name" value="UbiH/COQ6_monooxygenase"/>
</dbReference>
<dbReference type="EMBL" id="CP015243">
    <property type="protein sequence ID" value="ANF56630.1"/>
    <property type="molecule type" value="Genomic_DNA"/>
</dbReference>
<keyword evidence="7" id="KW-0503">Monooxygenase</keyword>
<dbReference type="NCBIfam" id="TIGR01988">
    <property type="entry name" value="Ubi-OHases"/>
    <property type="match status" value="1"/>
</dbReference>
<dbReference type="InterPro" id="IPR036188">
    <property type="entry name" value="FAD/NAD-bd_sf"/>
</dbReference>
<evidence type="ECO:0000256" key="1">
    <source>
        <dbReference type="ARBA" id="ARBA00001974"/>
    </source>
</evidence>
<organism evidence="10 11">
    <name type="scientific">Halotalea alkalilenta</name>
    <dbReference type="NCBI Taxonomy" id="376489"/>
    <lineage>
        <taxon>Bacteria</taxon>
        <taxon>Pseudomonadati</taxon>
        <taxon>Pseudomonadota</taxon>
        <taxon>Gammaproteobacteria</taxon>
        <taxon>Oceanospirillales</taxon>
        <taxon>Halomonadaceae</taxon>
        <taxon>Halotalea</taxon>
    </lineage>
</organism>
<dbReference type="AlphaFoldDB" id="A0A172YBK5"/>
<dbReference type="FunFam" id="3.50.50.60:FF:000021">
    <property type="entry name" value="Ubiquinone biosynthesis monooxygenase COQ6"/>
    <property type="match status" value="1"/>
</dbReference>
<evidence type="ECO:0000256" key="8">
    <source>
        <dbReference type="ARBA" id="ARBA00065734"/>
    </source>
</evidence>
<dbReference type="STRING" id="376489.A5892_03415"/>
<dbReference type="PANTHER" id="PTHR43876:SF7">
    <property type="entry name" value="UBIQUINONE BIOSYNTHESIS MONOOXYGENASE COQ6, MITOCHONDRIAL"/>
    <property type="match status" value="1"/>
</dbReference>